<evidence type="ECO:0000313" key="13">
    <source>
        <dbReference type="Proteomes" id="UP000269154"/>
    </source>
</evidence>
<comment type="catalytic activity">
    <reaction evidence="9">
        <text>adenosine + phosphate = alpha-D-ribose 1-phosphate + adenine</text>
        <dbReference type="Rhea" id="RHEA:27642"/>
        <dbReference type="ChEBI" id="CHEBI:16335"/>
        <dbReference type="ChEBI" id="CHEBI:16708"/>
        <dbReference type="ChEBI" id="CHEBI:43474"/>
        <dbReference type="ChEBI" id="CHEBI:57720"/>
        <dbReference type="EC" id="2.4.2.1"/>
    </reaction>
    <physiologicalReaction direction="left-to-right" evidence="9">
        <dbReference type="Rhea" id="RHEA:27643"/>
    </physiologicalReaction>
</comment>
<dbReference type="CDD" id="cd16833">
    <property type="entry name" value="YfiH"/>
    <property type="match status" value="1"/>
</dbReference>
<dbReference type="OrthoDB" id="4279at2"/>
<dbReference type="GO" id="GO:0016787">
    <property type="term" value="F:hydrolase activity"/>
    <property type="evidence" value="ECO:0007669"/>
    <property type="project" value="UniProtKB-KW"/>
</dbReference>
<organism evidence="12 13">
    <name type="scientific">Okeania hirsuta</name>
    <dbReference type="NCBI Taxonomy" id="1458930"/>
    <lineage>
        <taxon>Bacteria</taxon>
        <taxon>Bacillati</taxon>
        <taxon>Cyanobacteriota</taxon>
        <taxon>Cyanophyceae</taxon>
        <taxon>Oscillatoriophycideae</taxon>
        <taxon>Oscillatoriales</taxon>
        <taxon>Microcoleaceae</taxon>
        <taxon>Okeania</taxon>
    </lineage>
</organism>
<proteinExistence type="inferred from homology"/>
<comment type="catalytic activity">
    <reaction evidence="1">
        <text>inosine + phosphate = alpha-D-ribose 1-phosphate + hypoxanthine</text>
        <dbReference type="Rhea" id="RHEA:27646"/>
        <dbReference type="ChEBI" id="CHEBI:17368"/>
        <dbReference type="ChEBI" id="CHEBI:17596"/>
        <dbReference type="ChEBI" id="CHEBI:43474"/>
        <dbReference type="ChEBI" id="CHEBI:57720"/>
        <dbReference type="EC" id="2.4.2.1"/>
    </reaction>
    <physiologicalReaction direction="left-to-right" evidence="1">
        <dbReference type="Rhea" id="RHEA:27647"/>
    </physiologicalReaction>
</comment>
<dbReference type="GO" id="GO:0005507">
    <property type="term" value="F:copper ion binding"/>
    <property type="evidence" value="ECO:0007669"/>
    <property type="project" value="TreeGrafter"/>
</dbReference>
<gene>
    <name evidence="12" type="primary">pgeF</name>
    <name evidence="12" type="ORF">D5R40_29150</name>
</gene>
<name>A0A3N6PHJ6_9CYAN</name>
<accession>A0A3N6PHJ6</accession>
<keyword evidence="6" id="KW-0378">Hydrolase</keyword>
<protein>
    <recommendedName>
        <fullName evidence="11">Purine nucleoside phosphorylase</fullName>
    </recommendedName>
</protein>
<evidence type="ECO:0000256" key="2">
    <source>
        <dbReference type="ARBA" id="ARBA00003215"/>
    </source>
</evidence>
<dbReference type="Gene3D" id="3.60.140.10">
    <property type="entry name" value="CNF1/YfiH-like putative cysteine hydrolases"/>
    <property type="match status" value="1"/>
</dbReference>
<dbReference type="PANTHER" id="PTHR30616">
    <property type="entry name" value="UNCHARACTERIZED PROTEIN YFIH"/>
    <property type="match status" value="1"/>
</dbReference>
<evidence type="ECO:0000256" key="6">
    <source>
        <dbReference type="ARBA" id="ARBA00022801"/>
    </source>
</evidence>
<evidence type="ECO:0000256" key="8">
    <source>
        <dbReference type="ARBA" id="ARBA00047989"/>
    </source>
</evidence>
<reference evidence="12 13" key="1">
    <citation type="journal article" date="2018" name="ACS Chem. Biol.">
        <title>Ketoreductase domain dysfunction expands chemodiversity: malyngamide biosynthesis in the cyanobacterium Okeania hirsuta.</title>
        <authorList>
            <person name="Moss N.A."/>
            <person name="Leao T."/>
            <person name="Rankin M."/>
            <person name="McCullough T.M."/>
            <person name="Qu P."/>
            <person name="Korobeynikov A."/>
            <person name="Smith J.L."/>
            <person name="Gerwick L."/>
            <person name="Gerwick W.H."/>
        </authorList>
    </citation>
    <scope>NUCLEOTIDE SEQUENCE [LARGE SCALE GENOMIC DNA]</scope>
    <source>
        <strain evidence="12 13">PAB10Feb10-1</strain>
    </source>
</reference>
<dbReference type="InterPro" id="IPR003730">
    <property type="entry name" value="Cu_polyphenol_OxRdtase"/>
</dbReference>
<keyword evidence="5" id="KW-0479">Metal-binding</keyword>
<evidence type="ECO:0000256" key="7">
    <source>
        <dbReference type="ARBA" id="ARBA00022833"/>
    </source>
</evidence>
<dbReference type="RefSeq" id="WP_124142797.1">
    <property type="nucleotide sequence ID" value="NZ_CAWOKI010000057.1"/>
</dbReference>
<comment type="catalytic activity">
    <reaction evidence="8">
        <text>adenosine + H2O + H(+) = inosine + NH4(+)</text>
        <dbReference type="Rhea" id="RHEA:24408"/>
        <dbReference type="ChEBI" id="CHEBI:15377"/>
        <dbReference type="ChEBI" id="CHEBI:15378"/>
        <dbReference type="ChEBI" id="CHEBI:16335"/>
        <dbReference type="ChEBI" id="CHEBI:17596"/>
        <dbReference type="ChEBI" id="CHEBI:28938"/>
        <dbReference type="EC" id="3.5.4.4"/>
    </reaction>
    <physiologicalReaction direction="left-to-right" evidence="8">
        <dbReference type="Rhea" id="RHEA:24409"/>
    </physiologicalReaction>
</comment>
<dbReference type="Pfam" id="PF02578">
    <property type="entry name" value="Cu-oxidase_4"/>
    <property type="match status" value="1"/>
</dbReference>
<evidence type="ECO:0000313" key="12">
    <source>
        <dbReference type="EMBL" id="RQH25788.1"/>
    </source>
</evidence>
<keyword evidence="13" id="KW-1185">Reference proteome</keyword>
<comment type="caution">
    <text evidence="12">The sequence shown here is derived from an EMBL/GenBank/DDBJ whole genome shotgun (WGS) entry which is preliminary data.</text>
</comment>
<dbReference type="GO" id="GO:0017061">
    <property type="term" value="F:S-methyl-5-thioadenosine phosphorylase activity"/>
    <property type="evidence" value="ECO:0007669"/>
    <property type="project" value="UniProtKB-EC"/>
</dbReference>
<dbReference type="InterPro" id="IPR038371">
    <property type="entry name" value="Cu_polyphenol_OxRdtase_sf"/>
</dbReference>
<evidence type="ECO:0000256" key="5">
    <source>
        <dbReference type="ARBA" id="ARBA00022723"/>
    </source>
</evidence>
<evidence type="ECO:0000256" key="3">
    <source>
        <dbReference type="ARBA" id="ARBA00007353"/>
    </source>
</evidence>
<evidence type="ECO:0000256" key="11">
    <source>
        <dbReference type="RuleBase" id="RU361274"/>
    </source>
</evidence>
<dbReference type="NCBIfam" id="TIGR00726">
    <property type="entry name" value="peptidoglycan editing factor PgeF"/>
    <property type="match status" value="1"/>
</dbReference>
<keyword evidence="7" id="KW-0862">Zinc</keyword>
<evidence type="ECO:0000256" key="9">
    <source>
        <dbReference type="ARBA" id="ARBA00048968"/>
    </source>
</evidence>
<keyword evidence="4" id="KW-0808">Transferase</keyword>
<comment type="similarity">
    <text evidence="3 11">Belongs to the purine nucleoside phosphorylase YfiH/LACC1 family.</text>
</comment>
<evidence type="ECO:0000256" key="4">
    <source>
        <dbReference type="ARBA" id="ARBA00022679"/>
    </source>
</evidence>
<dbReference type="EMBL" id="RCBY01000299">
    <property type="protein sequence ID" value="RQH25788.1"/>
    <property type="molecule type" value="Genomic_DNA"/>
</dbReference>
<dbReference type="SUPFAM" id="SSF64438">
    <property type="entry name" value="CNF1/YfiH-like putative cysteine hydrolases"/>
    <property type="match status" value="1"/>
</dbReference>
<evidence type="ECO:0000256" key="1">
    <source>
        <dbReference type="ARBA" id="ARBA00000553"/>
    </source>
</evidence>
<dbReference type="AlphaFoldDB" id="A0A3N6PHJ6"/>
<comment type="catalytic activity">
    <reaction evidence="10">
        <text>S-methyl-5'-thioadenosine + phosphate = 5-(methylsulfanyl)-alpha-D-ribose 1-phosphate + adenine</text>
        <dbReference type="Rhea" id="RHEA:11852"/>
        <dbReference type="ChEBI" id="CHEBI:16708"/>
        <dbReference type="ChEBI" id="CHEBI:17509"/>
        <dbReference type="ChEBI" id="CHEBI:43474"/>
        <dbReference type="ChEBI" id="CHEBI:58533"/>
        <dbReference type="EC" id="2.4.2.28"/>
    </reaction>
    <physiologicalReaction direction="left-to-right" evidence="10">
        <dbReference type="Rhea" id="RHEA:11853"/>
    </physiologicalReaction>
</comment>
<dbReference type="PANTHER" id="PTHR30616:SF2">
    <property type="entry name" value="PURINE NUCLEOSIDE PHOSPHORYLASE LACC1"/>
    <property type="match status" value="1"/>
</dbReference>
<dbReference type="Proteomes" id="UP000269154">
    <property type="component" value="Unassembled WGS sequence"/>
</dbReference>
<evidence type="ECO:0000256" key="10">
    <source>
        <dbReference type="ARBA" id="ARBA00049893"/>
    </source>
</evidence>
<dbReference type="InterPro" id="IPR011324">
    <property type="entry name" value="Cytotoxic_necrot_fac-like_cat"/>
</dbReference>
<sequence>MTLADSDSQKSNRYYQILGENNTTWHWQKWQGLSYLTCSLLEHWPHGFFTHHFWPRTPGELVEVFPSSAEVYRVKQVHGNTVLTTGKATQVEMPNSSPEKTYAEADGLITQTAKQAVWVCSADCVPVLIADKKTGQVAAVHAGWRGTAAKIVPVALASFQAQGSQLSDLLFVLGPAIAGEVYQVSEDVAAEVGATVVPQIDRATTEDILHSLELLPNSPILSDPEPEKVRLDVRMVNVLQLEQLGIGHSQMAIAPYCTYQQPDYFFSYRREKQKKVQWSGIVSGLS</sequence>
<comment type="function">
    <text evidence="2">Purine nucleoside enzyme that catalyzes the phosphorolysis of adenosine and inosine nucleosides, yielding D-ribose 1-phosphate and the respective free bases, adenine and hypoxanthine. Also catalyzes the phosphorolysis of S-methyl-5'-thioadenosine into adenine and S-methyl-5-thio-alpha-D-ribose 1-phosphate. Also has adenosine deaminase activity.</text>
</comment>